<dbReference type="InterPro" id="IPR004265">
    <property type="entry name" value="Dirigent"/>
</dbReference>
<comment type="function">
    <text evidence="4">Dirigent proteins impart stereoselectivity on the phenoxy radical-coupling reaction, yielding optically active lignans from two molecules of coniferyl alcohol in the biosynthesis of lignans, flavonolignans, and alkaloids and thus plays a central role in plant secondary metabolism.</text>
</comment>
<evidence type="ECO:0000256" key="3">
    <source>
        <dbReference type="ARBA" id="ARBA00022525"/>
    </source>
</evidence>
<dbReference type="InterPro" id="IPR044859">
    <property type="entry name" value="Allene_oxi_cyc_Dirigent"/>
</dbReference>
<reference evidence="6" key="1">
    <citation type="submission" date="2025-08" db="UniProtKB">
        <authorList>
            <consortium name="RefSeq"/>
        </authorList>
    </citation>
    <scope>IDENTIFICATION</scope>
    <source>
        <tissue evidence="6">Young leaves</tissue>
    </source>
</reference>
<keyword evidence="3 4" id="KW-0964">Secreted</keyword>
<dbReference type="Pfam" id="PF03018">
    <property type="entry name" value="Dirigent"/>
    <property type="match status" value="1"/>
</dbReference>
<comment type="subunit">
    <text evidence="2 4">Homodimer.</text>
</comment>
<accession>A0A6J1I8P2</accession>
<dbReference type="GeneID" id="111470681"/>
<proteinExistence type="inferred from homology"/>
<dbReference type="KEGG" id="cmax:111470681"/>
<dbReference type="AlphaFoldDB" id="A0A6J1I8P2"/>
<evidence type="ECO:0000256" key="2">
    <source>
        <dbReference type="ARBA" id="ARBA00011738"/>
    </source>
</evidence>
<dbReference type="PANTHER" id="PTHR21495">
    <property type="entry name" value="NUCLEOPORIN-RELATED"/>
    <property type="match status" value="1"/>
</dbReference>
<dbReference type="Proteomes" id="UP000504608">
    <property type="component" value="Unplaced"/>
</dbReference>
<organism evidence="5 6">
    <name type="scientific">Cucurbita maxima</name>
    <name type="common">Pumpkin</name>
    <name type="synonym">Winter squash</name>
    <dbReference type="NCBI Taxonomy" id="3661"/>
    <lineage>
        <taxon>Eukaryota</taxon>
        <taxon>Viridiplantae</taxon>
        <taxon>Streptophyta</taxon>
        <taxon>Embryophyta</taxon>
        <taxon>Tracheophyta</taxon>
        <taxon>Spermatophyta</taxon>
        <taxon>Magnoliopsida</taxon>
        <taxon>eudicotyledons</taxon>
        <taxon>Gunneridae</taxon>
        <taxon>Pentapetalae</taxon>
        <taxon>rosids</taxon>
        <taxon>fabids</taxon>
        <taxon>Cucurbitales</taxon>
        <taxon>Cucurbitaceae</taxon>
        <taxon>Cucurbiteae</taxon>
        <taxon>Cucurbita</taxon>
    </lineage>
</organism>
<keyword evidence="4" id="KW-0052">Apoplast</keyword>
<evidence type="ECO:0000256" key="1">
    <source>
        <dbReference type="ARBA" id="ARBA00010746"/>
    </source>
</evidence>
<dbReference type="OrthoDB" id="1928589at2759"/>
<sequence>MINKQTNKPSIFNFRSIKSMAISNLLTFTNSLLLAVLAILCSNGFPNLFKPQSNRTNIVIYVHDYFTGEDASAITVGGRKGSESSVLEFGTLIVVDDPVTEGPRIESREIGRAQGMYINSQSDGKGLYMVFSVIFTGGEFRGSSLEIQGSDLFTLKEREFGVVSGTGFFRFVKGFGIMKTENMDLVHLRAVIKLNITVKHY</sequence>
<name>A0A6J1I8P2_CUCMA</name>
<dbReference type="Gene3D" id="2.40.480.10">
    <property type="entry name" value="Allene oxide cyclase-like"/>
    <property type="match status" value="1"/>
</dbReference>
<dbReference type="RefSeq" id="XP_022972023.1">
    <property type="nucleotide sequence ID" value="XM_023116255.1"/>
</dbReference>
<evidence type="ECO:0000313" key="5">
    <source>
        <dbReference type="Proteomes" id="UP000504608"/>
    </source>
</evidence>
<evidence type="ECO:0000256" key="4">
    <source>
        <dbReference type="RuleBase" id="RU363099"/>
    </source>
</evidence>
<comment type="subcellular location">
    <subcellularLocation>
        <location evidence="4">Secreted</location>
        <location evidence="4">Extracellular space</location>
        <location evidence="4">Apoplast</location>
    </subcellularLocation>
</comment>
<gene>
    <name evidence="6" type="primary">LOC111470681</name>
</gene>
<comment type="similarity">
    <text evidence="1 4">Belongs to the plant dirigent protein family.</text>
</comment>
<protein>
    <recommendedName>
        <fullName evidence="4">Dirigent protein</fullName>
    </recommendedName>
</protein>
<dbReference type="GO" id="GO:0048046">
    <property type="term" value="C:apoplast"/>
    <property type="evidence" value="ECO:0007669"/>
    <property type="project" value="UniProtKB-SubCell"/>
</dbReference>
<keyword evidence="5" id="KW-1185">Reference proteome</keyword>
<dbReference type="GO" id="GO:0009699">
    <property type="term" value="P:phenylpropanoid biosynthetic process"/>
    <property type="evidence" value="ECO:0007669"/>
    <property type="project" value="UniProtKB-ARBA"/>
</dbReference>
<evidence type="ECO:0000313" key="6">
    <source>
        <dbReference type="RefSeq" id="XP_022972023.1"/>
    </source>
</evidence>